<dbReference type="AlphaFoldDB" id="A0A077ZXQ4"/>
<dbReference type="GO" id="GO:0004467">
    <property type="term" value="F:long-chain fatty acid-CoA ligase activity"/>
    <property type="evidence" value="ECO:0007669"/>
    <property type="project" value="TreeGrafter"/>
</dbReference>
<dbReference type="InterPro" id="IPR020845">
    <property type="entry name" value="AMP-binding_CS"/>
</dbReference>
<evidence type="ECO:0000256" key="2">
    <source>
        <dbReference type="ARBA" id="ARBA00022832"/>
    </source>
</evidence>
<keyword evidence="2" id="KW-0276">Fatty acid metabolism</keyword>
<dbReference type="OrthoDB" id="3633556at2759"/>
<keyword evidence="6" id="KW-1185">Reference proteome</keyword>
<dbReference type="InterPro" id="IPR042099">
    <property type="entry name" value="ANL_N_sf"/>
</dbReference>
<sequence length="712" mass="82113">MDEYEDQKDENADRQLIHDFNFYISEDGIKHISQADYHTRFRNILWTSDINQELPIKMAKEGFGGEIPLTVPTNFFKQIELFRNEICMQMKRRVTGINDGEYVMVQYNWQQFYDKAMLFAKTLHHFGIKERTTISIMGYNSPEHFIAMMGSFLANCVITEIYITNGAEACHQQVIHSRSKLIVCDTLATYKEKFLPYKADYLAKGIRSVILFGELSYERTFSKKKGEIRIYNWTQALSFGENVENQVIFRRLKDQEPGQCCNLVYTSGTTGDSKGVMLSHDNMTWYWSVQNKLLEHKGIPDYRTQVVHQVCYLPMSHITAQMSDFMRLICYNQPLLLTFAQPDALMSATLVETLREARPTEFLAVPRIYEKLRDIIKDQMRESSQIRKSLFKWAKEKGYQNILARQENEPSPFGYNLSKFMILNKIKKELGLDRIEKLYYGAAPLSDKVKKFFASLNMPLINMYGLSESAAATTYMEDANIRLHKAGKTFPGTQMKVFNPDEQGVGEICLKGRNIFMGYLDNDQDSQEVFDGEGYFHTGDMGFIDQDGFLEITGRIKELIITAGGENVSPLQIENQLRENCPLLRQAVVIGDERKFLIALFTLKVKFDVQLGKPTNELAPEVLSYIQTLNSKARTTREAGEDPNVLTFIQKCVDQVNSKAISRVNQIKKWKVLDKDFSIDGGELTPTMKVKRKYIAKKYQDVIDQIFHEPKL</sequence>
<evidence type="ECO:0000313" key="5">
    <source>
        <dbReference type="EMBL" id="CDW74017.1"/>
    </source>
</evidence>
<dbReference type="GO" id="GO:0016020">
    <property type="term" value="C:membrane"/>
    <property type="evidence" value="ECO:0007669"/>
    <property type="project" value="TreeGrafter"/>
</dbReference>
<dbReference type="Proteomes" id="UP000039865">
    <property type="component" value="Unassembled WGS sequence"/>
</dbReference>
<dbReference type="PROSITE" id="PS00455">
    <property type="entry name" value="AMP_BINDING"/>
    <property type="match status" value="1"/>
</dbReference>
<feature type="domain" description="AMP-dependent synthetase/ligase" evidence="4">
    <location>
        <begin position="106"/>
        <end position="520"/>
    </location>
</feature>
<dbReference type="Gene3D" id="3.40.50.12780">
    <property type="entry name" value="N-terminal domain of ligase-like"/>
    <property type="match status" value="2"/>
</dbReference>
<dbReference type="PANTHER" id="PTHR43272">
    <property type="entry name" value="LONG-CHAIN-FATTY-ACID--COA LIGASE"/>
    <property type="match status" value="1"/>
</dbReference>
<dbReference type="InParanoid" id="A0A077ZXQ4"/>
<organism evidence="5 6">
    <name type="scientific">Stylonychia lemnae</name>
    <name type="common">Ciliate</name>
    <dbReference type="NCBI Taxonomy" id="5949"/>
    <lineage>
        <taxon>Eukaryota</taxon>
        <taxon>Sar</taxon>
        <taxon>Alveolata</taxon>
        <taxon>Ciliophora</taxon>
        <taxon>Intramacronucleata</taxon>
        <taxon>Spirotrichea</taxon>
        <taxon>Stichotrichia</taxon>
        <taxon>Sporadotrichida</taxon>
        <taxon>Oxytrichidae</taxon>
        <taxon>Stylonychinae</taxon>
        <taxon>Stylonychia</taxon>
    </lineage>
</organism>
<dbReference type="InterPro" id="IPR000873">
    <property type="entry name" value="AMP-dep_synth/lig_dom"/>
</dbReference>
<dbReference type="PANTHER" id="PTHR43272:SF32">
    <property type="entry name" value="AMP-DEPENDENT SYNTHETASE_LIGASE DOMAIN-CONTAINING PROTEIN"/>
    <property type="match status" value="1"/>
</dbReference>
<evidence type="ECO:0000259" key="4">
    <source>
        <dbReference type="Pfam" id="PF00501"/>
    </source>
</evidence>
<evidence type="ECO:0000256" key="1">
    <source>
        <dbReference type="ARBA" id="ARBA00022598"/>
    </source>
</evidence>
<dbReference type="GO" id="GO:0005783">
    <property type="term" value="C:endoplasmic reticulum"/>
    <property type="evidence" value="ECO:0007669"/>
    <property type="project" value="TreeGrafter"/>
</dbReference>
<dbReference type="SUPFAM" id="SSF56801">
    <property type="entry name" value="Acetyl-CoA synthetase-like"/>
    <property type="match status" value="1"/>
</dbReference>
<gene>
    <name evidence="5" type="primary">Contig7338.g7837</name>
    <name evidence="5" type="ORF">STYLEM_3008</name>
</gene>
<keyword evidence="3" id="KW-0443">Lipid metabolism</keyword>
<reference evidence="5 6" key="1">
    <citation type="submission" date="2014-06" db="EMBL/GenBank/DDBJ databases">
        <authorList>
            <person name="Swart Estienne"/>
        </authorList>
    </citation>
    <scope>NUCLEOTIDE SEQUENCE [LARGE SCALE GENOMIC DNA]</scope>
    <source>
        <strain evidence="5 6">130c</strain>
    </source>
</reference>
<protein>
    <submittedName>
        <fullName evidence="5">Long-chain-fatty-acid--ligase acsbg2</fullName>
    </submittedName>
</protein>
<accession>A0A077ZXQ4</accession>
<evidence type="ECO:0000256" key="3">
    <source>
        <dbReference type="ARBA" id="ARBA00023098"/>
    </source>
</evidence>
<dbReference type="EMBL" id="CCKQ01002919">
    <property type="protein sequence ID" value="CDW74017.1"/>
    <property type="molecule type" value="Genomic_DNA"/>
</dbReference>
<dbReference type="OMA" id="ANIACIM"/>
<keyword evidence="1 5" id="KW-0436">Ligase</keyword>
<name>A0A077ZXQ4_STYLE</name>
<evidence type="ECO:0000313" key="6">
    <source>
        <dbReference type="Proteomes" id="UP000039865"/>
    </source>
</evidence>
<dbReference type="Pfam" id="PF00501">
    <property type="entry name" value="AMP-binding"/>
    <property type="match status" value="1"/>
</dbReference>
<proteinExistence type="predicted"/>
<dbReference type="Pfam" id="PF23562">
    <property type="entry name" value="AMP-binding_C_3"/>
    <property type="match status" value="1"/>
</dbReference>